<dbReference type="InterPro" id="IPR011010">
    <property type="entry name" value="DNA_brk_join_enz"/>
</dbReference>
<protein>
    <submittedName>
        <fullName evidence="3">Tyrosine-type recombinase/integrase</fullName>
    </submittedName>
</protein>
<organism evidence="3 4">
    <name type="scientific">Geoanaerobacter pelophilus</name>
    <dbReference type="NCBI Taxonomy" id="60036"/>
    <lineage>
        <taxon>Bacteria</taxon>
        <taxon>Pseudomonadati</taxon>
        <taxon>Thermodesulfobacteriota</taxon>
        <taxon>Desulfuromonadia</taxon>
        <taxon>Geobacterales</taxon>
        <taxon>Geobacteraceae</taxon>
        <taxon>Geoanaerobacter</taxon>
    </lineage>
</organism>
<dbReference type="AlphaFoldDB" id="A0AAW4L434"/>
<dbReference type="Pfam" id="PF00589">
    <property type="entry name" value="Phage_integrase"/>
    <property type="match status" value="1"/>
</dbReference>
<evidence type="ECO:0000259" key="2">
    <source>
        <dbReference type="Pfam" id="PF00589"/>
    </source>
</evidence>
<evidence type="ECO:0000256" key="1">
    <source>
        <dbReference type="ARBA" id="ARBA00023172"/>
    </source>
</evidence>
<dbReference type="SUPFAM" id="SSF56349">
    <property type="entry name" value="DNA breaking-rejoining enzymes"/>
    <property type="match status" value="1"/>
</dbReference>
<proteinExistence type="predicted"/>
<keyword evidence="4" id="KW-1185">Reference proteome</keyword>
<evidence type="ECO:0000313" key="3">
    <source>
        <dbReference type="EMBL" id="MBT0663713.1"/>
    </source>
</evidence>
<dbReference type="GO" id="GO:0006310">
    <property type="term" value="P:DNA recombination"/>
    <property type="evidence" value="ECO:0007669"/>
    <property type="project" value="UniProtKB-KW"/>
</dbReference>
<dbReference type="InterPro" id="IPR002104">
    <property type="entry name" value="Integrase_catalytic"/>
</dbReference>
<dbReference type="RefSeq" id="WP_214170431.1">
    <property type="nucleotide sequence ID" value="NZ_JAHCVJ010000001.1"/>
</dbReference>
<name>A0AAW4L434_9BACT</name>
<evidence type="ECO:0000313" key="4">
    <source>
        <dbReference type="Proteomes" id="UP000811899"/>
    </source>
</evidence>
<dbReference type="Gene3D" id="1.10.443.10">
    <property type="entry name" value="Intergrase catalytic core"/>
    <property type="match status" value="1"/>
</dbReference>
<reference evidence="3 4" key="1">
    <citation type="submission" date="2021-05" db="EMBL/GenBank/DDBJ databases">
        <title>The draft genome of Geobacter pelophilus DSM 12255.</title>
        <authorList>
            <person name="Xu Z."/>
            <person name="Masuda Y."/>
            <person name="Itoh H."/>
            <person name="Senoo K."/>
        </authorList>
    </citation>
    <scope>NUCLEOTIDE SEQUENCE [LARGE SCALE GENOMIC DNA]</scope>
    <source>
        <strain evidence="3 4">DSM 12255</strain>
    </source>
</reference>
<comment type="caution">
    <text evidence="3">The sequence shown here is derived from an EMBL/GenBank/DDBJ whole genome shotgun (WGS) entry which is preliminary data.</text>
</comment>
<gene>
    <name evidence="3" type="ORF">KI809_05295</name>
</gene>
<dbReference type="InterPro" id="IPR013762">
    <property type="entry name" value="Integrase-like_cat_sf"/>
</dbReference>
<dbReference type="Proteomes" id="UP000811899">
    <property type="component" value="Unassembled WGS sequence"/>
</dbReference>
<dbReference type="GO" id="GO:0003677">
    <property type="term" value="F:DNA binding"/>
    <property type="evidence" value="ECO:0007669"/>
    <property type="project" value="InterPro"/>
</dbReference>
<accession>A0AAW4L434</accession>
<dbReference type="GO" id="GO:0015074">
    <property type="term" value="P:DNA integration"/>
    <property type="evidence" value="ECO:0007669"/>
    <property type="project" value="InterPro"/>
</dbReference>
<feature type="domain" description="Tyr recombinase" evidence="2">
    <location>
        <begin position="5"/>
        <end position="36"/>
    </location>
</feature>
<sequence>MSLADVHLHDLRHSMASNMVNHGRIIYEVTKVLGHS</sequence>
<dbReference type="EMBL" id="JAHCVJ010000001">
    <property type="protein sequence ID" value="MBT0663713.1"/>
    <property type="molecule type" value="Genomic_DNA"/>
</dbReference>
<keyword evidence="1" id="KW-0233">DNA recombination</keyword>